<dbReference type="SUPFAM" id="SSF54001">
    <property type="entry name" value="Cysteine proteinases"/>
    <property type="match status" value="1"/>
</dbReference>
<dbReference type="InterPro" id="IPR036873">
    <property type="entry name" value="Rhodanese-like_dom_sf"/>
</dbReference>
<dbReference type="EMBL" id="MU002187">
    <property type="protein sequence ID" value="KAF2788781.1"/>
    <property type="molecule type" value="Genomic_DNA"/>
</dbReference>
<feature type="compositionally biased region" description="Pro residues" evidence="2">
    <location>
        <begin position="288"/>
        <end position="299"/>
    </location>
</feature>
<feature type="region of interest" description="Disordered" evidence="2">
    <location>
        <begin position="142"/>
        <end position="237"/>
    </location>
</feature>
<dbReference type="PANTHER" id="PTHR21646">
    <property type="entry name" value="UBIQUITIN CARBOXYL-TERMINAL HYDROLASE"/>
    <property type="match status" value="1"/>
</dbReference>
<sequence>MSGSHGPDGWRGSDGAGDPRGHAASQPHPPLADVVASATEKVKEFRPYPIKSLLDTGKSYLFQAKIGADARGGKPAGAYWSYIVAYQIVVEAIPRHPDYYDKIDSGRGQLHREWKDLIKELNACEQRFVNIKNMIVTDNKRNGVQSQPIQPASRPLSSGSLYTTRTAAPASQSSQQSNGSAFRRDDELMLPDVPSMPPIGRSSPAEPSRRKPQVQPKPQSLHGRSLHQSTTSLNGLGATNDLADRFARLRGAAAPLDTGSDSSGPDPSVNMPSPSEYQSSSRPSGPRDMPPPPQYPLQHPPKLHMNTQLATSMPKEPSPTYSPARNLSMPASINPPRSTARSMVGTGGRSNSMASSVSAHAPNSTADSDSYFPAQPKAQEISTLRRKSTQKPLELQITAERLYDYVRMYDVLIVDVRSREEFDGGHIYVRAIMCVEPAALQDGLSAEQLHDRLILSPDEEQGLYERRNEFELVVYHDDSTKNASFLQNPSRNEREQALKRLYDTLYEFNAEKPLKRPPIFLMGGIDAWIDLVGTQSLKMSSTASIVNGPRGPTRAIKRVPVANYNPRISLPKRRTREYTSMDPEEEQKWLEEARKGRAVLESPALEDGNDDDMASPVYRTTEDFLRRYPEVEVEQQSMRYPPSRPPTQNQYMAPSIPAAPSRPAPSVPRMSYSGVHERQAAPQGRPAQLPVYVSPGRYGQIGLHKTGLINFGVTCYMNSVIQCLSANSGLTDIFLSQRYARDLQKDNWKGSKGILPEAYATLVTNMYKGDVNNLRPTTFRRVCGHFGRQWGIDQQQDAKEFLEFLLDMLHEDHNVAWNRSLLRPLTEADEMVRERLPRTYAARLEWNRYQHRDMSLIGSLFAGQHASQLTCSTCGFTSTTYEAFWSISVEIPHDRPADIRDCLRSYCSAERLSGDEVWRCTRCKKDREAIKKITITRAPDTLVVHFKRFSASRTQGARKIRTPIHFPLDKLDLGPFVQPPITPEEEAYVMANSADAAAQLAGLKTDPAMNGPYTYNAYAVIWHIGQTLGSGHYIAMVRDKTRGCWRQFNDDKISDFSPEKMSHENRLQNEKAYIVFYERERVPGGMF</sequence>
<feature type="compositionally biased region" description="Polar residues" evidence="2">
    <location>
        <begin position="349"/>
        <end position="368"/>
    </location>
</feature>
<accession>A0A6A6WXX5</accession>
<evidence type="ECO:0000259" key="3">
    <source>
        <dbReference type="PROSITE" id="PS50206"/>
    </source>
</evidence>
<dbReference type="GO" id="GO:0016579">
    <property type="term" value="P:protein deubiquitination"/>
    <property type="evidence" value="ECO:0007669"/>
    <property type="project" value="InterPro"/>
</dbReference>
<dbReference type="PANTHER" id="PTHR21646:SF23">
    <property type="entry name" value="UBIQUITIN CARBOXYL-TERMINAL HYDROLASE USP2"/>
    <property type="match status" value="1"/>
</dbReference>
<dbReference type="InterPro" id="IPR001394">
    <property type="entry name" value="Peptidase_C19_UCH"/>
</dbReference>
<dbReference type="SUPFAM" id="SSF52821">
    <property type="entry name" value="Rhodanese/Cell cycle control phosphatase"/>
    <property type="match status" value="1"/>
</dbReference>
<dbReference type="InterPro" id="IPR028889">
    <property type="entry name" value="USP"/>
</dbReference>
<protein>
    <submittedName>
        <fullName evidence="5">Cysteine proteinase</fullName>
    </submittedName>
</protein>
<organism evidence="5 6">
    <name type="scientific">Melanomma pulvis-pyrius CBS 109.77</name>
    <dbReference type="NCBI Taxonomy" id="1314802"/>
    <lineage>
        <taxon>Eukaryota</taxon>
        <taxon>Fungi</taxon>
        <taxon>Dikarya</taxon>
        <taxon>Ascomycota</taxon>
        <taxon>Pezizomycotina</taxon>
        <taxon>Dothideomycetes</taxon>
        <taxon>Pleosporomycetidae</taxon>
        <taxon>Pleosporales</taxon>
        <taxon>Melanommataceae</taxon>
        <taxon>Melanomma</taxon>
    </lineage>
</organism>
<dbReference type="Gene3D" id="3.40.250.10">
    <property type="entry name" value="Rhodanese-like domain"/>
    <property type="match status" value="1"/>
</dbReference>
<dbReference type="Pfam" id="PF00443">
    <property type="entry name" value="UCH"/>
    <property type="match status" value="1"/>
</dbReference>
<keyword evidence="6" id="KW-1185">Reference proteome</keyword>
<dbReference type="InterPro" id="IPR050185">
    <property type="entry name" value="Ub_carboxyl-term_hydrolase"/>
</dbReference>
<evidence type="ECO:0000313" key="6">
    <source>
        <dbReference type="Proteomes" id="UP000799757"/>
    </source>
</evidence>
<feature type="domain" description="Rhodanese" evidence="3">
    <location>
        <begin position="407"/>
        <end position="427"/>
    </location>
</feature>
<evidence type="ECO:0000313" key="5">
    <source>
        <dbReference type="EMBL" id="KAF2788781.1"/>
    </source>
</evidence>
<comment type="similarity">
    <text evidence="1">Belongs to the peptidase C19 family.</text>
</comment>
<dbReference type="PROSITE" id="PS50206">
    <property type="entry name" value="RHODANESE_3"/>
    <property type="match status" value="1"/>
</dbReference>
<dbReference type="Proteomes" id="UP000799757">
    <property type="component" value="Unassembled WGS sequence"/>
</dbReference>
<name>A0A6A6WXX5_9PLEO</name>
<proteinExistence type="inferred from homology"/>
<feature type="region of interest" description="Disordered" evidence="2">
    <location>
        <begin position="1"/>
        <end position="31"/>
    </location>
</feature>
<gene>
    <name evidence="5" type="ORF">K505DRAFT_352970</name>
</gene>
<dbReference type="InterPro" id="IPR038765">
    <property type="entry name" value="Papain-like_cys_pep_sf"/>
</dbReference>
<dbReference type="GO" id="GO:0004843">
    <property type="term" value="F:cysteine-type deubiquitinase activity"/>
    <property type="evidence" value="ECO:0007669"/>
    <property type="project" value="InterPro"/>
</dbReference>
<dbReference type="FunFam" id="3.90.70.10:FF:000125">
    <property type="entry name" value="Ubiquitin C-terminal hydrolase, putative"/>
    <property type="match status" value="1"/>
</dbReference>
<evidence type="ECO:0000259" key="4">
    <source>
        <dbReference type="PROSITE" id="PS50235"/>
    </source>
</evidence>
<dbReference type="InterPro" id="IPR001763">
    <property type="entry name" value="Rhodanese-like_dom"/>
</dbReference>
<evidence type="ECO:0000256" key="1">
    <source>
        <dbReference type="ARBA" id="ARBA00009085"/>
    </source>
</evidence>
<feature type="region of interest" description="Disordered" evidence="2">
    <location>
        <begin position="254"/>
        <end position="372"/>
    </location>
</feature>
<feature type="compositionally biased region" description="Low complexity" evidence="2">
    <location>
        <begin position="259"/>
        <end position="287"/>
    </location>
</feature>
<dbReference type="CDD" id="cd00158">
    <property type="entry name" value="RHOD"/>
    <property type="match status" value="1"/>
</dbReference>
<dbReference type="OrthoDB" id="292964at2759"/>
<dbReference type="CDD" id="cd02674">
    <property type="entry name" value="Peptidase_C19R"/>
    <property type="match status" value="1"/>
</dbReference>
<reference evidence="5" key="1">
    <citation type="journal article" date="2020" name="Stud. Mycol.">
        <title>101 Dothideomycetes genomes: a test case for predicting lifestyles and emergence of pathogens.</title>
        <authorList>
            <person name="Haridas S."/>
            <person name="Albert R."/>
            <person name="Binder M."/>
            <person name="Bloem J."/>
            <person name="Labutti K."/>
            <person name="Salamov A."/>
            <person name="Andreopoulos B."/>
            <person name="Baker S."/>
            <person name="Barry K."/>
            <person name="Bills G."/>
            <person name="Bluhm B."/>
            <person name="Cannon C."/>
            <person name="Castanera R."/>
            <person name="Culley D."/>
            <person name="Daum C."/>
            <person name="Ezra D."/>
            <person name="Gonzalez J."/>
            <person name="Henrissat B."/>
            <person name="Kuo A."/>
            <person name="Liang C."/>
            <person name="Lipzen A."/>
            <person name="Lutzoni F."/>
            <person name="Magnuson J."/>
            <person name="Mondo S."/>
            <person name="Nolan M."/>
            <person name="Ohm R."/>
            <person name="Pangilinan J."/>
            <person name="Park H.-J."/>
            <person name="Ramirez L."/>
            <person name="Alfaro M."/>
            <person name="Sun H."/>
            <person name="Tritt A."/>
            <person name="Yoshinaga Y."/>
            <person name="Zwiers L.-H."/>
            <person name="Turgeon B."/>
            <person name="Goodwin S."/>
            <person name="Spatafora J."/>
            <person name="Crous P."/>
            <person name="Grigoriev I."/>
        </authorList>
    </citation>
    <scope>NUCLEOTIDE SEQUENCE</scope>
    <source>
        <strain evidence="5">CBS 109.77</strain>
    </source>
</reference>
<feature type="compositionally biased region" description="Polar residues" evidence="2">
    <location>
        <begin position="319"/>
        <end position="341"/>
    </location>
</feature>
<dbReference type="Gene3D" id="3.90.70.10">
    <property type="entry name" value="Cysteine proteinases"/>
    <property type="match status" value="1"/>
</dbReference>
<dbReference type="AlphaFoldDB" id="A0A6A6WXX5"/>
<feature type="domain" description="USP" evidence="4">
    <location>
        <begin position="706"/>
        <end position="1080"/>
    </location>
</feature>
<dbReference type="PROSITE" id="PS50235">
    <property type="entry name" value="USP_3"/>
    <property type="match status" value="1"/>
</dbReference>
<evidence type="ECO:0000256" key="2">
    <source>
        <dbReference type="SAM" id="MobiDB-lite"/>
    </source>
</evidence>
<feature type="compositionally biased region" description="Polar residues" evidence="2">
    <location>
        <begin position="142"/>
        <end position="170"/>
    </location>
</feature>